<keyword evidence="2" id="KW-1185">Reference proteome</keyword>
<sequence length="91" mass="10161">MMTSPNDMDRIYSPTNNEASDVEAQQVPLAPPDEDLHATLGDAIHAIKMHTKQHGYGITQFKIAFDKNTHLPYHVGTTSSARREASREARE</sequence>
<protein>
    <submittedName>
        <fullName evidence="1">Uncharacterized protein</fullName>
    </submittedName>
</protein>
<name>A0ACC0WG39_9STRA</name>
<gene>
    <name evidence="1" type="ORF">PsorP6_016873</name>
</gene>
<dbReference type="EMBL" id="CM047581">
    <property type="protein sequence ID" value="KAI9917029.1"/>
    <property type="molecule type" value="Genomic_DNA"/>
</dbReference>
<reference evidence="1 2" key="1">
    <citation type="journal article" date="2022" name="bioRxiv">
        <title>The genome of the oomycete Peronosclerospora sorghi, a cosmopolitan pathogen of maize and sorghum, is inflated with dispersed pseudogenes.</title>
        <authorList>
            <person name="Fletcher K."/>
            <person name="Martin F."/>
            <person name="Isakeit T."/>
            <person name="Cavanaugh K."/>
            <person name="Magill C."/>
            <person name="Michelmore R."/>
        </authorList>
    </citation>
    <scope>NUCLEOTIDE SEQUENCE [LARGE SCALE GENOMIC DNA]</scope>
    <source>
        <strain evidence="1">P6</strain>
    </source>
</reference>
<evidence type="ECO:0000313" key="2">
    <source>
        <dbReference type="Proteomes" id="UP001163321"/>
    </source>
</evidence>
<dbReference type="Proteomes" id="UP001163321">
    <property type="component" value="Chromosome 2"/>
</dbReference>
<comment type="caution">
    <text evidence="1">The sequence shown here is derived from an EMBL/GenBank/DDBJ whole genome shotgun (WGS) entry which is preliminary data.</text>
</comment>
<organism evidence="1 2">
    <name type="scientific">Peronosclerospora sorghi</name>
    <dbReference type="NCBI Taxonomy" id="230839"/>
    <lineage>
        <taxon>Eukaryota</taxon>
        <taxon>Sar</taxon>
        <taxon>Stramenopiles</taxon>
        <taxon>Oomycota</taxon>
        <taxon>Peronosporomycetes</taxon>
        <taxon>Peronosporales</taxon>
        <taxon>Peronosporaceae</taxon>
        <taxon>Peronosclerospora</taxon>
    </lineage>
</organism>
<accession>A0ACC0WG39</accession>
<proteinExistence type="predicted"/>
<evidence type="ECO:0000313" key="1">
    <source>
        <dbReference type="EMBL" id="KAI9917029.1"/>
    </source>
</evidence>